<keyword evidence="3" id="KW-1185">Reference proteome</keyword>
<reference evidence="2 3" key="1">
    <citation type="submission" date="2020-03" db="EMBL/GenBank/DDBJ databases">
        <title>Sequencing the genomes of 1000 actinobacteria strains.</title>
        <authorList>
            <person name="Klenk H.-P."/>
        </authorList>
    </citation>
    <scope>NUCLEOTIDE SEQUENCE [LARGE SCALE GENOMIC DNA]</scope>
    <source>
        <strain evidence="2 3">DSM 45685</strain>
    </source>
</reference>
<feature type="region of interest" description="Disordered" evidence="1">
    <location>
        <begin position="1"/>
        <end position="59"/>
    </location>
</feature>
<feature type="compositionally biased region" description="Basic and acidic residues" evidence="1">
    <location>
        <begin position="29"/>
        <end position="44"/>
    </location>
</feature>
<accession>A0A7X5UU48</accession>
<evidence type="ECO:0000313" key="2">
    <source>
        <dbReference type="EMBL" id="NIJ14301.1"/>
    </source>
</evidence>
<comment type="caution">
    <text evidence="2">The sequence shown here is derived from an EMBL/GenBank/DDBJ whole genome shotgun (WGS) entry which is preliminary data.</text>
</comment>
<name>A0A7X5UU48_9PSEU</name>
<dbReference type="Proteomes" id="UP000545493">
    <property type="component" value="Unassembled WGS sequence"/>
</dbReference>
<dbReference type="RefSeq" id="WP_243852313.1">
    <property type="nucleotide sequence ID" value="NZ_JAAOYM010000001.1"/>
</dbReference>
<dbReference type="AlphaFoldDB" id="A0A7X5UU48"/>
<organism evidence="2 3">
    <name type="scientific">Saccharomonospora amisosensis</name>
    <dbReference type="NCBI Taxonomy" id="1128677"/>
    <lineage>
        <taxon>Bacteria</taxon>
        <taxon>Bacillati</taxon>
        <taxon>Actinomycetota</taxon>
        <taxon>Actinomycetes</taxon>
        <taxon>Pseudonocardiales</taxon>
        <taxon>Pseudonocardiaceae</taxon>
        <taxon>Saccharomonospora</taxon>
    </lineage>
</organism>
<evidence type="ECO:0000256" key="1">
    <source>
        <dbReference type="SAM" id="MobiDB-lite"/>
    </source>
</evidence>
<dbReference type="EMBL" id="JAAOYM010000001">
    <property type="protein sequence ID" value="NIJ14301.1"/>
    <property type="molecule type" value="Genomic_DNA"/>
</dbReference>
<proteinExistence type="predicted"/>
<gene>
    <name evidence="2" type="ORF">FHU38_004645</name>
</gene>
<protein>
    <submittedName>
        <fullName evidence="2">Uncharacterized protein</fullName>
    </submittedName>
</protein>
<sequence length="112" mass="12294">MTVRLSDVPGPAHSAKNAAGPGLPNQTRSDSKGRNPMVGEHDTGDTGPRPVFPLPQPENDPRFTIGLLLDVRDVLARHGYPMDRATSWDVVELRQALFRFLYASSEAEGDRQ</sequence>
<evidence type="ECO:0000313" key="3">
    <source>
        <dbReference type="Proteomes" id="UP000545493"/>
    </source>
</evidence>